<sequence length="90" mass="9434">MPPFSLLLSLFSSWGPSAISPVSSTNSLKGLTGAVDIPRYGSLWLSFGPMLSPKGRASVVMLAAAMPPSRPERACQAGTPHLCKVLASFM</sequence>
<evidence type="ECO:0000313" key="2">
    <source>
        <dbReference type="Proteomes" id="UP000222916"/>
    </source>
</evidence>
<proteinExistence type="predicted"/>
<dbReference type="AlphaFoldDB" id="A0A2D1QFE2"/>
<accession>A0A2D1QFE2</accession>
<reference evidence="2" key="1">
    <citation type="journal article" date="2018" name="BMC Genomics">
        <title>The complete and fully assembled genome sequence of Aeromonas salmonicida subsp. pectinolytica and its comparative analysis with other Aeromonas species: investigation of the mobilome in environmental and pathogenic strains.</title>
        <authorList>
            <person name="Pfeiffer F."/>
            <person name="Zamora-Lagos M.A."/>
            <person name="Blettinger M."/>
            <person name="Yeroslaviz A."/>
            <person name="Dahl A."/>
            <person name="Gruber S."/>
            <person name="Habermann B.H."/>
        </authorList>
    </citation>
    <scope>NUCLEOTIDE SEQUENCE [LARGE SCALE GENOMIC DNA]</scope>
    <source>
        <strain evidence="2">34mel</strain>
    </source>
</reference>
<evidence type="ECO:0000313" key="1">
    <source>
        <dbReference type="EMBL" id="ATP08962.1"/>
    </source>
</evidence>
<organism evidence="1 2">
    <name type="scientific">Aeromonas salmonicida subsp. pectinolytica 34mel</name>
    <dbReference type="NCBI Taxonomy" id="1324960"/>
    <lineage>
        <taxon>Bacteria</taxon>
        <taxon>Pseudomonadati</taxon>
        <taxon>Pseudomonadota</taxon>
        <taxon>Gammaproteobacteria</taxon>
        <taxon>Aeromonadales</taxon>
        <taxon>Aeromonadaceae</taxon>
        <taxon>Aeromonas</taxon>
    </lineage>
</organism>
<gene>
    <name evidence="1" type="ORF">Asalp_17570</name>
</gene>
<name>A0A2D1QFE2_AERSA</name>
<dbReference type="EMBL" id="CP022426">
    <property type="protein sequence ID" value="ATP08962.1"/>
    <property type="molecule type" value="Genomic_DNA"/>
</dbReference>
<protein>
    <submittedName>
        <fullName evidence="1">Uncharacterized protein</fullName>
    </submittedName>
</protein>
<dbReference type="Proteomes" id="UP000222916">
    <property type="component" value="Chromosome"/>
</dbReference>